<dbReference type="CDD" id="cd17057">
    <property type="entry name" value="Ubl_TMUB1_like"/>
    <property type="match status" value="1"/>
</dbReference>
<feature type="transmembrane region" description="Helical" evidence="7">
    <location>
        <begin position="257"/>
        <end position="277"/>
    </location>
</feature>
<dbReference type="InterPro" id="IPR000626">
    <property type="entry name" value="Ubiquitin-like_dom"/>
</dbReference>
<sequence>MAPSIIEGIDNEVLFVVSVLAAFLTILLVHLVYNSNATNRNATEHDLEPDISSDPDQSDYSRPTDRADESPSQEQGSDSGNIGLRQTTTSSLNDNANEASGSQPGNDREGQRGPTQNTSDAGGQQGPIEELISIRIKFLESEKNLSIDRRISVGELKSSCFQDELNNGRRVRLIYSGRLLEGDSAPVSFYGVGHNSVIHAQISDAQGVSGEHSGRHDDEVMVQSKGMNSEIEHDEKMRNSFCPTFIRVNKKLLVSKVFYFCYWGAVGSFFPLLGVYFKQLGMNPSLSGILVGCRPMVEFFSAPLLGSLADRLNKRKLLMIFSLMCWISFNFSLAFIKPAPVTCRKYFILTENVSQIVDGETSEIRDFLAPNTPDKKEPEFKAKSSLVYDREGVHQVFLVLLFLTVVGEFFSAPAITLADSATLGMLGENKELYGRQRMWGSLGWGTAMFLLGFVIDSISGVELCGEIISQNYTVGFYFFFVFMVCALTVATRFTFPNKEKLELDEGLESKGSGLYRILLSVRYGTFLLVTFFLGFGVGLIFTFLFWHLEDLGGPPTLFGIASLIDHISEIACYFNVGRLIGCVGHIRVLYVGLLGNLIRFVYISFLNNPWLVLPLEILQGMTHAAVWAACTSYVGRIAPPGYATSAQGILQGLHHGLGRGCGAIIGGVLIHQFGTKMTFRAYGIASMFVLVLFATIQKILGPDERMSNGIRPNQLNVKTKAKQSPDNSPEVDSPPSVVAPLMPGLFSHQNIKDPKFGVIGRHIQPRSSTS</sequence>
<comment type="caution">
    <text evidence="9">The sequence shown here is derived from an EMBL/GenBank/DDBJ whole genome shotgun (WGS) entry which is preliminary data.</text>
</comment>
<dbReference type="InterPro" id="IPR029071">
    <property type="entry name" value="Ubiquitin-like_domsf"/>
</dbReference>
<dbReference type="Gene3D" id="1.20.1250.20">
    <property type="entry name" value="MFS general substrate transporter like domains"/>
    <property type="match status" value="3"/>
</dbReference>
<dbReference type="PROSITE" id="PS50053">
    <property type="entry name" value="UBIQUITIN_2"/>
    <property type="match status" value="1"/>
</dbReference>
<comment type="subcellular location">
    <subcellularLocation>
        <location evidence="1">Membrane</location>
        <topology evidence="1">Multi-pass membrane protein</topology>
    </subcellularLocation>
</comment>
<dbReference type="GO" id="GO:0016020">
    <property type="term" value="C:membrane"/>
    <property type="evidence" value="ECO:0007669"/>
    <property type="project" value="UniProtKB-SubCell"/>
</dbReference>
<evidence type="ECO:0000256" key="3">
    <source>
        <dbReference type="ARBA" id="ARBA00022692"/>
    </source>
</evidence>
<keyword evidence="3 7" id="KW-0812">Transmembrane</keyword>
<feature type="transmembrane region" description="Helical" evidence="7">
    <location>
        <begin position="679"/>
        <end position="696"/>
    </location>
</feature>
<feature type="domain" description="Ubiquitin-like" evidence="8">
    <location>
        <begin position="132"/>
        <end position="207"/>
    </location>
</feature>
<dbReference type="Proteomes" id="UP000225706">
    <property type="component" value="Unassembled WGS sequence"/>
</dbReference>
<gene>
    <name evidence="9" type="primary">Mfsd6</name>
    <name evidence="9" type="ORF">AWC38_SpisGene16633</name>
</gene>
<dbReference type="Pfam" id="PF00240">
    <property type="entry name" value="ubiquitin"/>
    <property type="match status" value="1"/>
</dbReference>
<evidence type="ECO:0000256" key="1">
    <source>
        <dbReference type="ARBA" id="ARBA00004141"/>
    </source>
</evidence>
<evidence type="ECO:0000256" key="2">
    <source>
        <dbReference type="ARBA" id="ARBA00005241"/>
    </source>
</evidence>
<feature type="transmembrane region" description="Helical" evidence="7">
    <location>
        <begin position="396"/>
        <end position="417"/>
    </location>
</feature>
<dbReference type="InterPro" id="IPR051717">
    <property type="entry name" value="MFS_MFSD6"/>
</dbReference>
<dbReference type="Gene3D" id="3.10.20.90">
    <property type="entry name" value="Phosphatidylinositol 3-kinase Catalytic Subunit, Chain A, domain 1"/>
    <property type="match status" value="1"/>
</dbReference>
<feature type="transmembrane region" description="Helical" evidence="7">
    <location>
        <begin position="289"/>
        <end position="305"/>
    </location>
</feature>
<evidence type="ECO:0000259" key="8">
    <source>
        <dbReference type="PROSITE" id="PS50053"/>
    </source>
</evidence>
<dbReference type="InterPro" id="IPR024989">
    <property type="entry name" value="MFS_assoc_dom"/>
</dbReference>
<dbReference type="SUPFAM" id="SSF54236">
    <property type="entry name" value="Ubiquitin-like"/>
    <property type="match status" value="1"/>
</dbReference>
<proteinExistence type="inferred from homology"/>
<feature type="transmembrane region" description="Helical" evidence="7">
    <location>
        <begin position="558"/>
        <end position="576"/>
    </location>
</feature>
<dbReference type="InterPro" id="IPR036259">
    <property type="entry name" value="MFS_trans_sf"/>
</dbReference>
<protein>
    <submittedName>
        <fullName evidence="9">Major facilitator superfamily domain-containing protein 6</fullName>
    </submittedName>
</protein>
<organism evidence="9 10">
    <name type="scientific">Stylophora pistillata</name>
    <name type="common">Smooth cauliflower coral</name>
    <dbReference type="NCBI Taxonomy" id="50429"/>
    <lineage>
        <taxon>Eukaryota</taxon>
        <taxon>Metazoa</taxon>
        <taxon>Cnidaria</taxon>
        <taxon>Anthozoa</taxon>
        <taxon>Hexacorallia</taxon>
        <taxon>Scleractinia</taxon>
        <taxon>Astrocoeniina</taxon>
        <taxon>Pocilloporidae</taxon>
        <taxon>Stylophora</taxon>
    </lineage>
</organism>
<dbReference type="SUPFAM" id="SSF103473">
    <property type="entry name" value="MFS general substrate transporter"/>
    <property type="match status" value="1"/>
</dbReference>
<evidence type="ECO:0000256" key="4">
    <source>
        <dbReference type="ARBA" id="ARBA00022989"/>
    </source>
</evidence>
<keyword evidence="5 7" id="KW-0472">Membrane</keyword>
<dbReference type="EMBL" id="LSMT01000382">
    <property type="protein sequence ID" value="PFX18990.1"/>
    <property type="molecule type" value="Genomic_DNA"/>
</dbReference>
<feature type="transmembrane region" description="Helical" evidence="7">
    <location>
        <begin position="588"/>
        <end position="605"/>
    </location>
</feature>
<reference evidence="10" key="1">
    <citation type="journal article" date="2017" name="bioRxiv">
        <title>Comparative analysis of the genomes of Stylophora pistillata and Acropora digitifera provides evidence for extensive differences between species of corals.</title>
        <authorList>
            <person name="Voolstra C.R."/>
            <person name="Li Y."/>
            <person name="Liew Y.J."/>
            <person name="Baumgarten S."/>
            <person name="Zoccola D."/>
            <person name="Flot J.-F."/>
            <person name="Tambutte S."/>
            <person name="Allemand D."/>
            <person name="Aranda M."/>
        </authorList>
    </citation>
    <scope>NUCLEOTIDE SEQUENCE [LARGE SCALE GENOMIC DNA]</scope>
</reference>
<keyword evidence="4 7" id="KW-1133">Transmembrane helix</keyword>
<dbReference type="OrthoDB" id="5989317at2759"/>
<feature type="transmembrane region" description="Helical" evidence="7">
    <location>
        <begin position="526"/>
        <end position="546"/>
    </location>
</feature>
<evidence type="ECO:0000256" key="5">
    <source>
        <dbReference type="ARBA" id="ARBA00023136"/>
    </source>
</evidence>
<feature type="transmembrane region" description="Helical" evidence="7">
    <location>
        <begin position="13"/>
        <end position="33"/>
    </location>
</feature>
<keyword evidence="10" id="KW-1185">Reference proteome</keyword>
<dbReference type="PANTHER" id="PTHR16172:SF2">
    <property type="entry name" value="MAJOR FACILITATOR SUPERFAMILY DOMAIN-CONTAINING PROTEIN 6"/>
    <property type="match status" value="1"/>
</dbReference>
<evidence type="ECO:0000256" key="7">
    <source>
        <dbReference type="SAM" id="Phobius"/>
    </source>
</evidence>
<feature type="transmembrane region" description="Helical" evidence="7">
    <location>
        <begin position="475"/>
        <end position="495"/>
    </location>
</feature>
<feature type="compositionally biased region" description="Polar residues" evidence="6">
    <location>
        <begin position="718"/>
        <end position="727"/>
    </location>
</feature>
<evidence type="ECO:0000313" key="9">
    <source>
        <dbReference type="EMBL" id="PFX18990.1"/>
    </source>
</evidence>
<comment type="similarity">
    <text evidence="2">Belongs to the major facilitator superfamily. MFSD6 family.</text>
</comment>
<feature type="compositionally biased region" description="Polar residues" evidence="6">
    <location>
        <begin position="113"/>
        <end position="122"/>
    </location>
</feature>
<name>A0A2B4RR10_STYPI</name>
<dbReference type="CDD" id="cd17335">
    <property type="entry name" value="MFS_MFSD6"/>
    <property type="match status" value="1"/>
</dbReference>
<evidence type="ECO:0000256" key="6">
    <source>
        <dbReference type="SAM" id="MobiDB-lite"/>
    </source>
</evidence>
<feature type="region of interest" description="Disordered" evidence="6">
    <location>
        <begin position="43"/>
        <end position="127"/>
    </location>
</feature>
<evidence type="ECO:0000313" key="10">
    <source>
        <dbReference type="Proteomes" id="UP000225706"/>
    </source>
</evidence>
<dbReference type="AlphaFoldDB" id="A0A2B4RR10"/>
<feature type="compositionally biased region" description="Polar residues" evidence="6">
    <location>
        <begin position="70"/>
        <end position="105"/>
    </location>
</feature>
<feature type="transmembrane region" description="Helical" evidence="7">
    <location>
        <begin position="317"/>
        <end position="336"/>
    </location>
</feature>
<feature type="region of interest" description="Disordered" evidence="6">
    <location>
        <begin position="718"/>
        <end position="739"/>
    </location>
</feature>
<feature type="transmembrane region" description="Helical" evidence="7">
    <location>
        <begin position="438"/>
        <end position="455"/>
    </location>
</feature>
<dbReference type="Pfam" id="PF12832">
    <property type="entry name" value="MFS_1_like"/>
    <property type="match status" value="1"/>
</dbReference>
<dbReference type="STRING" id="50429.A0A2B4RR10"/>
<accession>A0A2B4RR10</accession>
<dbReference type="PANTHER" id="PTHR16172">
    <property type="entry name" value="MAJOR FACILITATOR SUPERFAMILY DOMAIN-CONTAINING PROTEIN 6-LIKE"/>
    <property type="match status" value="1"/>
</dbReference>